<gene>
    <name evidence="2" type="ORF">M0R45_027798</name>
</gene>
<feature type="region of interest" description="Disordered" evidence="1">
    <location>
        <begin position="306"/>
        <end position="401"/>
    </location>
</feature>
<feature type="compositionally biased region" description="Basic residues" evidence="1">
    <location>
        <begin position="213"/>
        <end position="231"/>
    </location>
</feature>
<feature type="compositionally biased region" description="Polar residues" evidence="1">
    <location>
        <begin position="332"/>
        <end position="350"/>
    </location>
</feature>
<feature type="compositionally biased region" description="Low complexity" evidence="1">
    <location>
        <begin position="255"/>
        <end position="281"/>
    </location>
</feature>
<reference evidence="2 3" key="1">
    <citation type="journal article" date="2023" name="G3 (Bethesda)">
        <title>A chromosome-length genome assembly and annotation of blackberry (Rubus argutus, cv. 'Hillquist').</title>
        <authorList>
            <person name="Bruna T."/>
            <person name="Aryal R."/>
            <person name="Dudchenko O."/>
            <person name="Sargent D.J."/>
            <person name="Mead D."/>
            <person name="Buti M."/>
            <person name="Cavallini A."/>
            <person name="Hytonen T."/>
            <person name="Andres J."/>
            <person name="Pham M."/>
            <person name="Weisz D."/>
            <person name="Mascagni F."/>
            <person name="Usai G."/>
            <person name="Natali L."/>
            <person name="Bassil N."/>
            <person name="Fernandez G.E."/>
            <person name="Lomsadze A."/>
            <person name="Armour M."/>
            <person name="Olukolu B."/>
            <person name="Poorten T."/>
            <person name="Britton C."/>
            <person name="Davik J."/>
            <person name="Ashrafi H."/>
            <person name="Aiden E.L."/>
            <person name="Borodovsky M."/>
            <person name="Worthington M."/>
        </authorList>
    </citation>
    <scope>NUCLEOTIDE SEQUENCE [LARGE SCALE GENOMIC DNA]</scope>
    <source>
        <strain evidence="2">PI 553951</strain>
    </source>
</reference>
<feature type="region of interest" description="Disordered" evidence="1">
    <location>
        <begin position="65"/>
        <end position="99"/>
    </location>
</feature>
<feature type="region of interest" description="Disordered" evidence="1">
    <location>
        <begin position="595"/>
        <end position="697"/>
    </location>
</feature>
<dbReference type="EMBL" id="JBEDUW010000005">
    <property type="protein sequence ID" value="KAK9930771.1"/>
    <property type="molecule type" value="Genomic_DNA"/>
</dbReference>
<dbReference type="AlphaFoldDB" id="A0AAW1X396"/>
<feature type="compositionally biased region" description="Low complexity" evidence="1">
    <location>
        <begin position="351"/>
        <end position="362"/>
    </location>
</feature>
<feature type="compositionally biased region" description="Polar residues" evidence="1">
    <location>
        <begin position="392"/>
        <end position="401"/>
    </location>
</feature>
<evidence type="ECO:0000256" key="1">
    <source>
        <dbReference type="SAM" id="MobiDB-lite"/>
    </source>
</evidence>
<feature type="compositionally biased region" description="Polar residues" evidence="1">
    <location>
        <begin position="613"/>
        <end position="638"/>
    </location>
</feature>
<feature type="region of interest" description="Disordered" evidence="1">
    <location>
        <begin position="150"/>
        <end position="179"/>
    </location>
</feature>
<protein>
    <submittedName>
        <fullName evidence="2">Uncharacterized protein</fullName>
    </submittedName>
</protein>
<dbReference type="PANTHER" id="PTHR34367">
    <property type="entry name" value="OS02G0734667 PROTEIN"/>
    <property type="match status" value="1"/>
</dbReference>
<accession>A0AAW1X396</accession>
<evidence type="ECO:0000313" key="3">
    <source>
        <dbReference type="Proteomes" id="UP001457282"/>
    </source>
</evidence>
<organism evidence="2 3">
    <name type="scientific">Rubus argutus</name>
    <name type="common">Southern blackberry</name>
    <dbReference type="NCBI Taxonomy" id="59490"/>
    <lineage>
        <taxon>Eukaryota</taxon>
        <taxon>Viridiplantae</taxon>
        <taxon>Streptophyta</taxon>
        <taxon>Embryophyta</taxon>
        <taxon>Tracheophyta</taxon>
        <taxon>Spermatophyta</taxon>
        <taxon>Magnoliopsida</taxon>
        <taxon>eudicotyledons</taxon>
        <taxon>Gunneridae</taxon>
        <taxon>Pentapetalae</taxon>
        <taxon>rosids</taxon>
        <taxon>fabids</taxon>
        <taxon>Rosales</taxon>
        <taxon>Rosaceae</taxon>
        <taxon>Rosoideae</taxon>
        <taxon>Rosoideae incertae sedis</taxon>
        <taxon>Rubus</taxon>
    </lineage>
</organism>
<name>A0AAW1X396_RUBAR</name>
<feature type="region of interest" description="Disordered" evidence="1">
    <location>
        <begin position="453"/>
        <end position="478"/>
    </location>
</feature>
<dbReference type="Proteomes" id="UP001457282">
    <property type="component" value="Unassembled WGS sequence"/>
</dbReference>
<feature type="region of interest" description="Disordered" evidence="1">
    <location>
        <begin position="32"/>
        <end position="53"/>
    </location>
</feature>
<sequence>MGTCFSKKKGSSPHPPPVVNYVAISSAPAALAEVDPKSKPSVPGKQEQIEEESKVKKEIFIIKHRKSHDDRDKDCTNPLGLQQNLPQKPDGVAASASITSAATTTTENCNQVSVDDKKAAASTSVGVRVRTSSCNKEEVDAILIQCGRLSRSSSGKAASSSSASCDRGKKYSGSKRSYDFDNCENDYQVTATSEDAKSKIENNNEDFSDEKTHHHRQRHRQSPSSQGRRRTPSRERNQQQRSSSRERRTSRSPGRRLSLEQNNTNCNANSTSAAVTANFNSDTNNRPGKMKMISVPATVSVSSLVMDKSNNGESTTIKRISVKRNAGEGSRTAASPRSQSPARGGSNTKASNDSLQPSLSRSSSRKAEQSPYRRNPLSELDPNSLAYPQPHIHNTNNKSASSVVNQLKTNVEINSNKTVAQGINYRSSTSTSMDNKAVEPAVASGVDCFKPQTVTRSRSSRRSRDLDINPETLSNPPPSYTRLLLQDIQNFHQQSTNTAVVSLPQCVTKACSILEAVADLNSTTSSSQVTSAFSADRKSPPIDQINKSSCYYNSSLGANLVQRKDIPFVESEVLVDDDLMEPSFHKYVTVRRGGADMEDQESSGSNSFVSGSQQPHWGFSSSWEPNSADSTDCWTSRSNTREDDRSFDTDEAARRRLSGRKTDGHNPQSSGGIGRGKLAATTKGLHTIPVVAAAAST</sequence>
<dbReference type="PANTHER" id="PTHR34367:SF1">
    <property type="entry name" value="OS04G0528600 PROTEIN"/>
    <property type="match status" value="1"/>
</dbReference>
<evidence type="ECO:0000313" key="2">
    <source>
        <dbReference type="EMBL" id="KAK9930771.1"/>
    </source>
</evidence>
<feature type="compositionally biased region" description="Basic and acidic residues" evidence="1">
    <location>
        <begin position="65"/>
        <end position="75"/>
    </location>
</feature>
<feature type="region of interest" description="Disordered" evidence="1">
    <location>
        <begin position="205"/>
        <end position="290"/>
    </location>
</feature>
<proteinExistence type="predicted"/>
<feature type="region of interest" description="Disordered" evidence="1">
    <location>
        <begin position="104"/>
        <end position="123"/>
    </location>
</feature>
<feature type="compositionally biased region" description="Basic and acidic residues" evidence="1">
    <location>
        <begin position="639"/>
        <end position="664"/>
    </location>
</feature>
<comment type="caution">
    <text evidence="2">The sequence shown here is derived from an EMBL/GenBank/DDBJ whole genome shotgun (WGS) entry which is preliminary data.</text>
</comment>
<dbReference type="InterPro" id="IPR040412">
    <property type="entry name" value="At1g65710-like"/>
</dbReference>
<feature type="compositionally biased region" description="Polar residues" evidence="1">
    <location>
        <begin position="306"/>
        <end position="318"/>
    </location>
</feature>
<feature type="compositionally biased region" description="Basic and acidic residues" evidence="1">
    <location>
        <begin position="232"/>
        <end position="249"/>
    </location>
</feature>
<feature type="compositionally biased region" description="Low complexity" evidence="1">
    <location>
        <begin position="602"/>
        <end position="612"/>
    </location>
</feature>
<feature type="compositionally biased region" description="Low complexity" evidence="1">
    <location>
        <begin position="150"/>
        <end position="165"/>
    </location>
</feature>
<keyword evidence="3" id="KW-1185">Reference proteome</keyword>